<evidence type="ECO:0000313" key="2">
    <source>
        <dbReference type="EMBL" id="MCT4334539.1"/>
    </source>
</evidence>
<name>A0ABT2KDB6_9RHOB</name>
<accession>A0ABT2KDB6</accession>
<dbReference type="EMBL" id="JANAVZ010000013">
    <property type="protein sequence ID" value="MCT4334539.1"/>
    <property type="molecule type" value="Genomic_DNA"/>
</dbReference>
<proteinExistence type="predicted"/>
<reference evidence="2 3" key="1">
    <citation type="submission" date="2022-04" db="EMBL/GenBank/DDBJ databases">
        <title>Paracoccus sp. YLB-12 draft genome sequence.</title>
        <authorList>
            <person name="Yu L."/>
        </authorList>
    </citation>
    <scope>NUCLEOTIDE SEQUENCE [LARGE SCALE GENOMIC DNA]</scope>
    <source>
        <strain evidence="2 3">YLB-12</strain>
    </source>
</reference>
<feature type="region of interest" description="Disordered" evidence="1">
    <location>
        <begin position="1"/>
        <end position="24"/>
    </location>
</feature>
<comment type="caution">
    <text evidence="2">The sequence shown here is derived from an EMBL/GenBank/DDBJ whole genome shotgun (WGS) entry which is preliminary data.</text>
</comment>
<dbReference type="Proteomes" id="UP001320702">
    <property type="component" value="Unassembled WGS sequence"/>
</dbReference>
<keyword evidence="3" id="KW-1185">Reference proteome</keyword>
<evidence type="ECO:0000313" key="3">
    <source>
        <dbReference type="Proteomes" id="UP001320702"/>
    </source>
</evidence>
<evidence type="ECO:0000256" key="1">
    <source>
        <dbReference type="SAM" id="MobiDB-lite"/>
    </source>
</evidence>
<gene>
    <name evidence="2" type="ORF">MU516_16920</name>
</gene>
<protein>
    <submittedName>
        <fullName evidence="2">Uncharacterized protein</fullName>
    </submittedName>
</protein>
<dbReference type="RefSeq" id="WP_260278441.1">
    <property type="nucleotide sequence ID" value="NZ_JANAVZ010000013.1"/>
</dbReference>
<organism evidence="2 3">
    <name type="scientific">Paracoccus maritimus</name>
    <dbReference type="NCBI Taxonomy" id="2933292"/>
    <lineage>
        <taxon>Bacteria</taxon>
        <taxon>Pseudomonadati</taxon>
        <taxon>Pseudomonadota</taxon>
        <taxon>Alphaproteobacteria</taxon>
        <taxon>Rhodobacterales</taxon>
        <taxon>Paracoccaceae</taxon>
        <taxon>Paracoccus</taxon>
    </lineage>
</organism>
<sequence length="50" mass="5211">MSGSPATLLASPETAPAACGPGRMDACRTVNDRAWREAESPPDDPVLREG</sequence>